<evidence type="ECO:0008006" key="3">
    <source>
        <dbReference type="Google" id="ProtNLM"/>
    </source>
</evidence>
<dbReference type="EMBL" id="JAVRQU010000014">
    <property type="protein sequence ID" value="KAK5695544.1"/>
    <property type="molecule type" value="Genomic_DNA"/>
</dbReference>
<sequence length="302" mass="33650">MPTSGGDDQQHLVRTLKQLVVRQTPTVPEDSTNMEQPPVREMMYYGSATTIVSDGEQQPSVDDPTETAHVTPTCNRVFGIVELLEHILMYTDMRTLLLAQRVSRTFSNTITNSLLLQHKLFFVQQPAGHPGEELILNPLMLEPSIMGRLAFKTGPSKQQSESHDAAQQYNHVLFDRVQVLKPGSSNKDSGIHLMLHQLLRDSDLGTAFKGWNYAGEGVVTTGSWTRMFLAQRPCIIIVRLSFDAQRAPLRTNPTIMSIFGVDQSTEVGGLLQLPMLFKGTGTPSNDFKTRTMEDRVKALKQG</sequence>
<evidence type="ECO:0000313" key="2">
    <source>
        <dbReference type="Proteomes" id="UP001310594"/>
    </source>
</evidence>
<dbReference type="CDD" id="cd09917">
    <property type="entry name" value="F-box_SF"/>
    <property type="match status" value="1"/>
</dbReference>
<accession>A0AAN7W7F5</accession>
<gene>
    <name evidence="1" type="ORF">LTR97_009054</name>
</gene>
<proteinExistence type="predicted"/>
<protein>
    <recommendedName>
        <fullName evidence="3">F-box domain-containing protein</fullName>
    </recommendedName>
</protein>
<dbReference type="AlphaFoldDB" id="A0AAN7W7F5"/>
<dbReference type="InterPro" id="IPR036047">
    <property type="entry name" value="F-box-like_dom_sf"/>
</dbReference>
<comment type="caution">
    <text evidence="1">The sequence shown here is derived from an EMBL/GenBank/DDBJ whole genome shotgun (WGS) entry which is preliminary data.</text>
</comment>
<dbReference type="Proteomes" id="UP001310594">
    <property type="component" value="Unassembled WGS sequence"/>
</dbReference>
<evidence type="ECO:0000313" key="1">
    <source>
        <dbReference type="EMBL" id="KAK5695544.1"/>
    </source>
</evidence>
<reference evidence="1" key="1">
    <citation type="submission" date="2023-08" db="EMBL/GenBank/DDBJ databases">
        <title>Black Yeasts Isolated from many extreme environments.</title>
        <authorList>
            <person name="Coleine C."/>
            <person name="Stajich J.E."/>
            <person name="Selbmann L."/>
        </authorList>
    </citation>
    <scope>NUCLEOTIDE SEQUENCE</scope>
    <source>
        <strain evidence="1">CCFEE 5810</strain>
    </source>
</reference>
<name>A0AAN7W7F5_9PEZI</name>
<organism evidence="1 2">
    <name type="scientific">Elasticomyces elasticus</name>
    <dbReference type="NCBI Taxonomy" id="574655"/>
    <lineage>
        <taxon>Eukaryota</taxon>
        <taxon>Fungi</taxon>
        <taxon>Dikarya</taxon>
        <taxon>Ascomycota</taxon>
        <taxon>Pezizomycotina</taxon>
        <taxon>Dothideomycetes</taxon>
        <taxon>Dothideomycetidae</taxon>
        <taxon>Mycosphaerellales</taxon>
        <taxon>Teratosphaeriaceae</taxon>
        <taxon>Elasticomyces</taxon>
    </lineage>
</organism>
<dbReference type="SUPFAM" id="SSF81383">
    <property type="entry name" value="F-box domain"/>
    <property type="match status" value="1"/>
</dbReference>